<dbReference type="GO" id="GO:0005886">
    <property type="term" value="C:plasma membrane"/>
    <property type="evidence" value="ECO:0007669"/>
    <property type="project" value="TreeGrafter"/>
</dbReference>
<keyword evidence="3" id="KW-0915">Sodium</keyword>
<accession>A0A183IC31</accession>
<dbReference type="InterPro" id="IPR038377">
    <property type="entry name" value="Na/Glc_symporter_sf"/>
</dbReference>
<evidence type="ECO:0000256" key="1">
    <source>
        <dbReference type="ARBA" id="ARBA00022448"/>
    </source>
</evidence>
<dbReference type="OrthoDB" id="546820at2759"/>
<evidence type="ECO:0000256" key="4">
    <source>
        <dbReference type="ARBA" id="ARBA00023065"/>
    </source>
</evidence>
<sequence length="206" mass="22843">MKISIIIVGILSTVMAITIDTIYGLWYLCSDLVYVVLFPQLVCVVYLKKANTYGALCGYIAGLILRIIGGEPLLGIPAAVHYPWFDEETGVQMFPFKTMAMVNGVLPPEYDIFLCVVNIPPERMVLKDLSLPASMDTLSVNMHKHEKRNGNNAMLLNISYIGDSTPLASAGVTPRDEKSLSLVEERKPIKSDGKTENINYESIDKR</sequence>
<keyword evidence="4" id="KW-0406">Ion transport</keyword>
<reference evidence="10" key="1">
    <citation type="submission" date="2016-06" db="UniProtKB">
        <authorList>
            <consortium name="WormBaseParasite"/>
        </authorList>
    </citation>
    <scope>IDENTIFICATION</scope>
</reference>
<evidence type="ECO:0000256" key="6">
    <source>
        <dbReference type="ARBA" id="ARBA00023201"/>
    </source>
</evidence>
<keyword evidence="9" id="KW-1185">Reference proteome</keyword>
<dbReference type="Proteomes" id="UP000270296">
    <property type="component" value="Unassembled WGS sequence"/>
</dbReference>
<keyword evidence="5" id="KW-0325">Glycoprotein</keyword>
<evidence type="ECO:0000256" key="7">
    <source>
        <dbReference type="SAM" id="MobiDB-lite"/>
    </source>
</evidence>
<dbReference type="WBParaSite" id="SBAD_0000121901-mRNA-1">
    <property type="protein sequence ID" value="SBAD_0000121901-mRNA-1"/>
    <property type="gene ID" value="SBAD_0000121901"/>
</dbReference>
<dbReference type="Gene3D" id="1.20.1730.10">
    <property type="entry name" value="Sodium/glucose cotransporter"/>
    <property type="match status" value="1"/>
</dbReference>
<evidence type="ECO:0000313" key="10">
    <source>
        <dbReference type="WBParaSite" id="SBAD_0000121901-mRNA-1"/>
    </source>
</evidence>
<evidence type="ECO:0000313" key="8">
    <source>
        <dbReference type="EMBL" id="VDO93454.1"/>
    </source>
</evidence>
<evidence type="ECO:0000313" key="9">
    <source>
        <dbReference type="Proteomes" id="UP000270296"/>
    </source>
</evidence>
<feature type="region of interest" description="Disordered" evidence="7">
    <location>
        <begin position="168"/>
        <end position="206"/>
    </location>
</feature>
<feature type="compositionally biased region" description="Basic and acidic residues" evidence="7">
    <location>
        <begin position="174"/>
        <end position="195"/>
    </location>
</feature>
<dbReference type="AlphaFoldDB" id="A0A183IC31"/>
<protein>
    <submittedName>
        <fullName evidence="10">BPL/LPL catalytic domain-containing protein</fullName>
    </submittedName>
</protein>
<organism evidence="10">
    <name type="scientific">Soboliphyme baturini</name>
    <dbReference type="NCBI Taxonomy" id="241478"/>
    <lineage>
        <taxon>Eukaryota</taxon>
        <taxon>Metazoa</taxon>
        <taxon>Ecdysozoa</taxon>
        <taxon>Nematoda</taxon>
        <taxon>Enoplea</taxon>
        <taxon>Dorylaimia</taxon>
        <taxon>Dioctophymatida</taxon>
        <taxon>Dioctophymatoidea</taxon>
        <taxon>Soboliphymatidae</taxon>
        <taxon>Soboliphyme</taxon>
    </lineage>
</organism>
<proteinExistence type="predicted"/>
<reference evidence="8 9" key="2">
    <citation type="submission" date="2018-11" db="EMBL/GenBank/DDBJ databases">
        <authorList>
            <consortium name="Pathogen Informatics"/>
        </authorList>
    </citation>
    <scope>NUCLEOTIDE SEQUENCE [LARGE SCALE GENOMIC DNA]</scope>
</reference>
<keyword evidence="2" id="KW-0769">Symport</keyword>
<dbReference type="InterPro" id="IPR052244">
    <property type="entry name" value="Choline_transporter"/>
</dbReference>
<evidence type="ECO:0000256" key="2">
    <source>
        <dbReference type="ARBA" id="ARBA00022847"/>
    </source>
</evidence>
<dbReference type="PANTHER" id="PTHR45897">
    <property type="entry name" value="HIGH-AFFINITY CHOLINE TRANSPORTER 1"/>
    <property type="match status" value="1"/>
</dbReference>
<evidence type="ECO:0000256" key="3">
    <source>
        <dbReference type="ARBA" id="ARBA00023053"/>
    </source>
</evidence>
<keyword evidence="6" id="KW-0739">Sodium transport</keyword>
<dbReference type="EMBL" id="UZAM01006735">
    <property type="protein sequence ID" value="VDO93454.1"/>
    <property type="molecule type" value="Genomic_DNA"/>
</dbReference>
<name>A0A183IC31_9BILA</name>
<dbReference type="GO" id="GO:0008292">
    <property type="term" value="P:acetylcholine biosynthetic process"/>
    <property type="evidence" value="ECO:0007669"/>
    <property type="project" value="TreeGrafter"/>
</dbReference>
<gene>
    <name evidence="8" type="ORF">SBAD_LOCUS1175</name>
</gene>
<keyword evidence="1" id="KW-0813">Transport</keyword>
<evidence type="ECO:0000256" key="5">
    <source>
        <dbReference type="ARBA" id="ARBA00023180"/>
    </source>
</evidence>
<dbReference type="GO" id="GO:0005307">
    <property type="term" value="F:choline:sodium symporter activity"/>
    <property type="evidence" value="ECO:0007669"/>
    <property type="project" value="TreeGrafter"/>
</dbReference>
<dbReference type="PANTHER" id="PTHR45897:SF4">
    <property type="entry name" value="HIGH-AFFINITY CHOLINE TRANSPORTER 1"/>
    <property type="match status" value="1"/>
</dbReference>